<dbReference type="Pfam" id="PF08843">
    <property type="entry name" value="AbiEii"/>
    <property type="match status" value="1"/>
</dbReference>
<evidence type="ECO:0000313" key="1">
    <source>
        <dbReference type="EMBL" id="MDT0651731.1"/>
    </source>
</evidence>
<dbReference type="EMBL" id="JAVRHP010000169">
    <property type="protein sequence ID" value="MDT0651731.1"/>
    <property type="molecule type" value="Genomic_DNA"/>
</dbReference>
<dbReference type="RefSeq" id="WP_311485819.1">
    <property type="nucleotide sequence ID" value="NZ_JAVRHP010000169.1"/>
</dbReference>
<protein>
    <submittedName>
        <fullName evidence="1">Nucleotidyl transferase AbiEii/AbiGii toxin family protein</fullName>
    </submittedName>
</protein>
<gene>
    <name evidence="1" type="ORF">RM529_16410</name>
</gene>
<dbReference type="Proteomes" id="UP001248819">
    <property type="component" value="Unassembled WGS sequence"/>
</dbReference>
<evidence type="ECO:0000313" key="2">
    <source>
        <dbReference type="Proteomes" id="UP001248819"/>
    </source>
</evidence>
<sequence length="265" mass="29909">MNLHNYKTAFQGAIVATAQHFGISEIYVEKDYWVTLALKEIFTNKSTSQLAVFKGGTSLSKCFGVIERFSEDIDLVVIKEEGETDNSLKRKLKKVTGVLEPVMTVIPEHPLENKRGKIRKVVYGYDKVGVEGAFGQIRDHIVVEASSLGKSHPSEIVSVHSLIAAFIATTNNVDLINAYHLEPFKVTVLSIERTFCEKIISLIRFSYTENPLEDLKDKVRHTYDLHQLLQQDKISSFLKSDDFEKMLLQVGKDDDKAIPITRSGY</sequence>
<organism evidence="1 2">
    <name type="scientific">Autumnicola edwardsiae</name>
    <dbReference type="NCBI Taxonomy" id="3075594"/>
    <lineage>
        <taxon>Bacteria</taxon>
        <taxon>Pseudomonadati</taxon>
        <taxon>Bacteroidota</taxon>
        <taxon>Flavobacteriia</taxon>
        <taxon>Flavobacteriales</taxon>
        <taxon>Flavobacteriaceae</taxon>
        <taxon>Autumnicola</taxon>
    </lineage>
</organism>
<comment type="caution">
    <text evidence="1">The sequence shown here is derived from an EMBL/GenBank/DDBJ whole genome shotgun (WGS) entry which is preliminary data.</text>
</comment>
<reference evidence="1 2" key="1">
    <citation type="submission" date="2023-09" db="EMBL/GenBank/DDBJ databases">
        <authorList>
            <person name="Rey-Velasco X."/>
        </authorList>
    </citation>
    <scope>NUCLEOTIDE SEQUENCE [LARGE SCALE GENOMIC DNA]</scope>
    <source>
        <strain evidence="1 2">F297</strain>
    </source>
</reference>
<name>A0ABU3CZQ1_9FLAO</name>
<keyword evidence="2" id="KW-1185">Reference proteome</keyword>
<dbReference type="GO" id="GO:0016740">
    <property type="term" value="F:transferase activity"/>
    <property type="evidence" value="ECO:0007669"/>
    <property type="project" value="UniProtKB-KW"/>
</dbReference>
<dbReference type="InterPro" id="IPR014942">
    <property type="entry name" value="AbiEii"/>
</dbReference>
<proteinExistence type="predicted"/>
<accession>A0ABU3CZQ1</accession>
<keyword evidence="1" id="KW-0808">Transferase</keyword>
<dbReference type="Gene3D" id="3.10.450.620">
    <property type="entry name" value="JHP933, nucleotidyltransferase-like core domain"/>
    <property type="match status" value="1"/>
</dbReference>